<protein>
    <recommendedName>
        <fullName evidence="4">Alpha/beta hydrolase family protein</fullName>
    </recommendedName>
</protein>
<dbReference type="AlphaFoldDB" id="A0A128EUH0"/>
<dbReference type="Proteomes" id="UP000071641">
    <property type="component" value="Unassembled WGS sequence"/>
</dbReference>
<evidence type="ECO:0000313" key="2">
    <source>
        <dbReference type="EMBL" id="CZF77661.1"/>
    </source>
</evidence>
<accession>A0A128EUH0</accession>
<evidence type="ECO:0008006" key="4">
    <source>
        <dbReference type="Google" id="ProtNLM"/>
    </source>
</evidence>
<evidence type="ECO:0000256" key="1">
    <source>
        <dbReference type="SAM" id="SignalP"/>
    </source>
</evidence>
<keyword evidence="3" id="KW-1185">Reference proteome</keyword>
<reference evidence="3" key="1">
    <citation type="submission" date="2016-02" db="EMBL/GenBank/DDBJ databases">
        <authorList>
            <person name="Rodrigo-Torres Lidia"/>
            <person name="Arahal R.David."/>
        </authorList>
    </citation>
    <scope>NUCLEOTIDE SEQUENCE [LARGE SCALE GENOMIC DNA]</scope>
    <source>
        <strain evidence="3">CECT 9029</strain>
    </source>
</reference>
<dbReference type="EMBL" id="FIZX01000001">
    <property type="protein sequence ID" value="CZF77661.1"/>
    <property type="molecule type" value="Genomic_DNA"/>
</dbReference>
<dbReference type="RefSeq" id="WP_062660750.1">
    <property type="nucleotide sequence ID" value="NZ_FIZX01000001.1"/>
</dbReference>
<feature type="signal peptide" evidence="1">
    <location>
        <begin position="1"/>
        <end position="21"/>
    </location>
</feature>
<organism evidence="2 3">
    <name type="scientific">Grimontia celer</name>
    <dbReference type="NCBI Taxonomy" id="1796497"/>
    <lineage>
        <taxon>Bacteria</taxon>
        <taxon>Pseudomonadati</taxon>
        <taxon>Pseudomonadota</taxon>
        <taxon>Gammaproteobacteria</taxon>
        <taxon>Vibrionales</taxon>
        <taxon>Vibrionaceae</taxon>
        <taxon>Grimontia</taxon>
    </lineage>
</organism>
<proteinExistence type="predicted"/>
<name>A0A128EUH0_9GAMM</name>
<gene>
    <name evidence="2" type="ORF">GCE9029_00340</name>
</gene>
<feature type="chain" id="PRO_5007281663" description="Alpha/beta hydrolase family protein" evidence="1">
    <location>
        <begin position="22"/>
        <end position="349"/>
    </location>
</feature>
<dbReference type="OrthoDB" id="6189739at2"/>
<evidence type="ECO:0000313" key="3">
    <source>
        <dbReference type="Proteomes" id="UP000071641"/>
    </source>
</evidence>
<keyword evidence="1" id="KW-0732">Signal</keyword>
<sequence length="349" mass="37368">MKKTIAMLSLSTAALSFSATAAIGQHPVVLVHGLQPSQLAARPGPAEVSADGEHYWEQYWNSRADVRIDWPSHERVAGKIASDYAWPKLKQLAQSNTCVNGCIFVTHSTGDLVTRYILDNQENWLLNEGLPPLNIISTFDFAGAGGGSELADMAVNIAEGGGVLNTTLQFAISLWLGEMPNSSNTGVLNDLKVANARQIAPFPDGRVPRIRFTGDSSEYLGVTSPFLPGHDDGVVASHSTCGSSTVGNFSSCSRTVAYDGKVASQSRGVSSFMPQHYPMLMGSGYTHGGVIGDVHQGKVTAANSRVSLGDGTQVSVSTSDSWSWWGWAYYRYVNGSDDQTMSELVSNLR</sequence>